<sequence length="58" mass="6350">DKIAKVRQQELEVPETVVGVVTQDNLVPALDQKLEAPRVHVSKKGYSHSGAMPELVSK</sequence>
<comment type="caution">
    <text evidence="1">The sequence shown here is derived from an EMBL/GenBank/DDBJ whole genome shotgun (WGS) entry which is preliminary data.</text>
</comment>
<reference evidence="1" key="1">
    <citation type="journal article" date="2014" name="Front. Microbiol.">
        <title>High frequency of phylogenetically diverse reductive dehalogenase-homologous genes in deep subseafloor sedimentary metagenomes.</title>
        <authorList>
            <person name="Kawai M."/>
            <person name="Futagami T."/>
            <person name="Toyoda A."/>
            <person name="Takaki Y."/>
            <person name="Nishi S."/>
            <person name="Hori S."/>
            <person name="Arai W."/>
            <person name="Tsubouchi T."/>
            <person name="Morono Y."/>
            <person name="Uchiyama I."/>
            <person name="Ito T."/>
            <person name="Fujiyama A."/>
            <person name="Inagaki F."/>
            <person name="Takami H."/>
        </authorList>
    </citation>
    <scope>NUCLEOTIDE SEQUENCE</scope>
    <source>
        <strain evidence="1">Expedition CK06-06</strain>
    </source>
</reference>
<dbReference type="EMBL" id="BARU01039798">
    <property type="protein sequence ID" value="GAH85087.1"/>
    <property type="molecule type" value="Genomic_DNA"/>
</dbReference>
<protein>
    <submittedName>
        <fullName evidence="1">Uncharacterized protein</fullName>
    </submittedName>
</protein>
<proteinExistence type="predicted"/>
<name>X1ITP8_9ZZZZ</name>
<dbReference type="AlphaFoldDB" id="X1ITP8"/>
<organism evidence="1">
    <name type="scientific">marine sediment metagenome</name>
    <dbReference type="NCBI Taxonomy" id="412755"/>
    <lineage>
        <taxon>unclassified sequences</taxon>
        <taxon>metagenomes</taxon>
        <taxon>ecological metagenomes</taxon>
    </lineage>
</organism>
<gene>
    <name evidence="1" type="ORF">S03H2_61637</name>
</gene>
<accession>X1ITP8</accession>
<feature type="non-terminal residue" evidence="1">
    <location>
        <position position="1"/>
    </location>
</feature>
<evidence type="ECO:0000313" key="1">
    <source>
        <dbReference type="EMBL" id="GAH85087.1"/>
    </source>
</evidence>